<dbReference type="OrthoDB" id="7060496at2"/>
<dbReference type="EMBL" id="ABIA03000002">
    <property type="protein sequence ID" value="EDQ34544.2"/>
    <property type="molecule type" value="Genomic_DNA"/>
</dbReference>
<sequence length="365" mass="41354">MISVVTPKNILCYCRSLLELRGEDHGINDNFLAAMLRRTAGSLCPCSRAVLRAVLVESLGHLDDEPSTLPTRIEALIDDLIVVGDLLELTEVTTGEDEAKGTWVFAAPPSFVERKSGNIFLTGIVPDQDRWLPENIRSRIFLSRGIRSIRPDDGEDLAVRLAGEGLRRLPEKTWLRAPKTLPSEKALSKASQQLAKKQQCAPVHGLDIIDPKTKPTYYKGRWTSLKNHSGLFVARRPQEFGAPLWCLVEAESGMLKRVLDLPFRGYRWRACDAAWHLQMAIDCERGVPQRYKVDHCEDGMCRLSFYSPIPLWAERRLMIFGSKCRVEKTLFSYEIPVDEAVQEEEFLQENLWIVPIDTNSDMMSA</sequence>
<reference evidence="1 2" key="2">
    <citation type="submission" date="2012-06" db="EMBL/GenBank/DDBJ databases">
        <authorList>
            <person name="Fiebig A."/>
        </authorList>
    </citation>
    <scope>NUCLEOTIDE SEQUENCE [LARGE SCALE GENOMIC DNA]</scope>
    <source>
        <strain evidence="1 2">DFL-43</strain>
    </source>
</reference>
<gene>
    <name evidence="1" type="ORF">HPDFL43_00065</name>
</gene>
<reference evidence="1 2" key="1">
    <citation type="submission" date="2007-10" db="EMBL/GenBank/DDBJ databases">
        <authorList>
            <person name="Wagner-Dobler I."/>
            <person name="Ferriera S."/>
            <person name="Johnson J."/>
            <person name="Kravitz S."/>
            <person name="Beeson K."/>
            <person name="Sutton G."/>
            <person name="Rogers Y.-H."/>
            <person name="Friedman R."/>
            <person name="Frazier M."/>
            <person name="Venter J.C."/>
        </authorList>
    </citation>
    <scope>NUCLEOTIDE SEQUENCE [LARGE SCALE GENOMIC DNA]</scope>
    <source>
        <strain evidence="1 2">DFL-43</strain>
    </source>
</reference>
<keyword evidence="2" id="KW-1185">Reference proteome</keyword>
<evidence type="ECO:0000313" key="2">
    <source>
        <dbReference type="Proteomes" id="UP000004291"/>
    </source>
</evidence>
<accession>A9CY73</accession>
<evidence type="ECO:0000313" key="1">
    <source>
        <dbReference type="EMBL" id="EDQ34544.2"/>
    </source>
</evidence>
<dbReference type="HOGENOM" id="CLU_758147_0_0_5"/>
<comment type="caution">
    <text evidence="1">The sequence shown here is derived from an EMBL/GenBank/DDBJ whole genome shotgun (WGS) entry which is preliminary data.</text>
</comment>
<proteinExistence type="predicted"/>
<dbReference type="AlphaFoldDB" id="A9CY73"/>
<dbReference type="STRING" id="411684.HPDFL43_00065"/>
<protein>
    <submittedName>
        <fullName evidence="1">Uncharacterized protein</fullName>
    </submittedName>
</protein>
<name>A9CY73_HOEPD</name>
<dbReference type="eggNOG" id="ENOG5033RT4">
    <property type="taxonomic scope" value="Bacteria"/>
</dbReference>
<dbReference type="Proteomes" id="UP000004291">
    <property type="component" value="Chromosome"/>
</dbReference>
<organism evidence="1 2">
    <name type="scientific">Hoeflea phototrophica (strain DSM 17068 / NCIMB 14078 / DFL-43)</name>
    <dbReference type="NCBI Taxonomy" id="411684"/>
    <lineage>
        <taxon>Bacteria</taxon>
        <taxon>Pseudomonadati</taxon>
        <taxon>Pseudomonadota</taxon>
        <taxon>Alphaproteobacteria</taxon>
        <taxon>Hyphomicrobiales</taxon>
        <taxon>Rhizobiaceae</taxon>
        <taxon>Hoeflea</taxon>
    </lineage>
</organism>
<dbReference type="RefSeq" id="WP_084594557.1">
    <property type="nucleotide sequence ID" value="NZ_CM002917.1"/>
</dbReference>